<dbReference type="GO" id="GO:0006313">
    <property type="term" value="P:DNA transposition"/>
    <property type="evidence" value="ECO:0007669"/>
    <property type="project" value="InterPro"/>
</dbReference>
<organism evidence="2 3">
    <name type="scientific">Puniceicoccus vermicola</name>
    <dbReference type="NCBI Taxonomy" id="388746"/>
    <lineage>
        <taxon>Bacteria</taxon>
        <taxon>Pseudomonadati</taxon>
        <taxon>Verrucomicrobiota</taxon>
        <taxon>Opitutia</taxon>
        <taxon>Puniceicoccales</taxon>
        <taxon>Puniceicoccaceae</taxon>
        <taxon>Puniceicoccus</taxon>
    </lineage>
</organism>
<dbReference type="GO" id="GO:0003677">
    <property type="term" value="F:DNA binding"/>
    <property type="evidence" value="ECO:0007669"/>
    <property type="project" value="InterPro"/>
</dbReference>
<dbReference type="InterPro" id="IPR002686">
    <property type="entry name" value="Transposase_17"/>
</dbReference>
<evidence type="ECO:0000313" key="3">
    <source>
        <dbReference type="Proteomes" id="UP000525652"/>
    </source>
</evidence>
<dbReference type="SMART" id="SM01321">
    <property type="entry name" value="Y1_Tnp"/>
    <property type="match status" value="1"/>
</dbReference>
<evidence type="ECO:0000259" key="1">
    <source>
        <dbReference type="SMART" id="SM01321"/>
    </source>
</evidence>
<dbReference type="RefSeq" id="WP_185691941.1">
    <property type="nucleotide sequence ID" value="NZ_JACHVA010000047.1"/>
</dbReference>
<dbReference type="GO" id="GO:0004803">
    <property type="term" value="F:transposase activity"/>
    <property type="evidence" value="ECO:0007669"/>
    <property type="project" value="InterPro"/>
</dbReference>
<accession>A0A7X1AWF7</accession>
<proteinExistence type="predicted"/>
<dbReference type="InterPro" id="IPR036515">
    <property type="entry name" value="Transposase_17_sf"/>
</dbReference>
<dbReference type="PANTHER" id="PTHR34322">
    <property type="entry name" value="TRANSPOSASE, Y1_TNP DOMAIN-CONTAINING"/>
    <property type="match status" value="1"/>
</dbReference>
<dbReference type="Pfam" id="PF01797">
    <property type="entry name" value="Y1_Tnp"/>
    <property type="match status" value="1"/>
</dbReference>
<sequence>MKRKVRKKVEGQTAYYHLMSRTVNGEALFGDREREVLRKMIWQVADFSGVRVVTYAVMKNHFHLMVEVPPVTEVSDAELLRRYRRLYPKPTPWNPMRAEVLEKTLAEDGEEAEILRKNLTRRMHDISWLMKTLKQRFTLWFNRSRERFGPLWCERFKSVLIEGDRWALRTVAAYIDLNAVRAGLVEDPKDYRFCGYGEAMGGSRLARKGLMVVDRDLAGYRQTLYGSGGGEKEGKVAIDREEAVRVLEEEKGKLPLSVILRCRVRYFADGIVLGSPEFVDDHLKSEQDGRLRPRKPLQMRGADWRGLSVGNGMRKNLFG</sequence>
<reference evidence="2 3" key="1">
    <citation type="submission" date="2020-07" db="EMBL/GenBank/DDBJ databases">
        <authorList>
            <person name="Feng X."/>
        </authorList>
    </citation>
    <scope>NUCLEOTIDE SEQUENCE [LARGE SCALE GENOMIC DNA]</scope>
    <source>
        <strain evidence="2 3">JCM14086</strain>
    </source>
</reference>
<keyword evidence="3" id="KW-1185">Reference proteome</keyword>
<feature type="domain" description="Transposase IS200-like" evidence="1">
    <location>
        <begin position="11"/>
        <end position="178"/>
    </location>
</feature>
<dbReference type="Proteomes" id="UP000525652">
    <property type="component" value="Unassembled WGS sequence"/>
</dbReference>
<gene>
    <name evidence="2" type="ORF">H5P30_05445</name>
</gene>
<comment type="caution">
    <text evidence="2">The sequence shown here is derived from an EMBL/GenBank/DDBJ whole genome shotgun (WGS) entry which is preliminary data.</text>
</comment>
<evidence type="ECO:0000313" key="2">
    <source>
        <dbReference type="EMBL" id="MBC2601216.1"/>
    </source>
</evidence>
<dbReference type="AlphaFoldDB" id="A0A7X1AWF7"/>
<protein>
    <submittedName>
        <fullName evidence="2">Transposase</fullName>
    </submittedName>
</protein>
<name>A0A7X1AWF7_9BACT</name>
<dbReference type="EMBL" id="JACHVA010000047">
    <property type="protein sequence ID" value="MBC2601216.1"/>
    <property type="molecule type" value="Genomic_DNA"/>
</dbReference>
<dbReference type="Gene3D" id="3.30.70.1290">
    <property type="entry name" value="Transposase IS200-like"/>
    <property type="match status" value="1"/>
</dbReference>
<dbReference type="PANTHER" id="PTHR34322:SF2">
    <property type="entry name" value="TRANSPOSASE IS200-LIKE DOMAIN-CONTAINING PROTEIN"/>
    <property type="match status" value="1"/>
</dbReference>
<dbReference type="SUPFAM" id="SSF143422">
    <property type="entry name" value="Transposase IS200-like"/>
    <property type="match status" value="1"/>
</dbReference>